<evidence type="ECO:0000259" key="7">
    <source>
        <dbReference type="Pfam" id="PF08281"/>
    </source>
</evidence>
<dbReference type="CDD" id="cd06171">
    <property type="entry name" value="Sigma70_r4"/>
    <property type="match status" value="1"/>
</dbReference>
<sequence>MASAQHLQRDAEYVEFVTGQLASLRRTAYLLCGDTHRADDLVQQTITKLYVRWERTRGVTWLDRYVRTMLVREFLDERRLSWAKVRLFGRTPDQARPPEPNTELRLVLRAALAKVPRRQRAVLVLRFLCDLPVDEVAQLLGCTSGTVKSQTSHGLAALRRHLGDEAFLPTPALARRA</sequence>
<keyword evidence="9" id="KW-1185">Reference proteome</keyword>
<proteinExistence type="inferred from homology"/>
<dbReference type="NCBIfam" id="TIGR02937">
    <property type="entry name" value="sigma70-ECF"/>
    <property type="match status" value="1"/>
</dbReference>
<dbReference type="InterPro" id="IPR014284">
    <property type="entry name" value="RNA_pol_sigma-70_dom"/>
</dbReference>
<dbReference type="PANTHER" id="PTHR43133">
    <property type="entry name" value="RNA POLYMERASE ECF-TYPE SIGMA FACTO"/>
    <property type="match status" value="1"/>
</dbReference>
<dbReference type="InterPro" id="IPR013325">
    <property type="entry name" value="RNA_pol_sigma_r2"/>
</dbReference>
<dbReference type="AlphaFoldDB" id="A0A8J3P8I0"/>
<evidence type="ECO:0000256" key="1">
    <source>
        <dbReference type="ARBA" id="ARBA00010641"/>
    </source>
</evidence>
<dbReference type="Proteomes" id="UP000630887">
    <property type="component" value="Unassembled WGS sequence"/>
</dbReference>
<dbReference type="InterPro" id="IPR013249">
    <property type="entry name" value="RNA_pol_sigma70_r4_t2"/>
</dbReference>
<dbReference type="InterPro" id="IPR036388">
    <property type="entry name" value="WH-like_DNA-bd_sf"/>
</dbReference>
<dbReference type="RefSeq" id="WP_203693862.1">
    <property type="nucleotide sequence ID" value="NZ_BAAALC010000017.1"/>
</dbReference>
<keyword evidence="3" id="KW-0731">Sigma factor</keyword>
<dbReference type="EMBL" id="BONI01000035">
    <property type="protein sequence ID" value="GIG07519.1"/>
    <property type="molecule type" value="Genomic_DNA"/>
</dbReference>
<comment type="caution">
    <text evidence="8">The sequence shown here is derived from an EMBL/GenBank/DDBJ whole genome shotgun (WGS) entry which is preliminary data.</text>
</comment>
<feature type="domain" description="RNA polymerase sigma factor 70 region 4 type 2" evidence="7">
    <location>
        <begin position="107"/>
        <end position="158"/>
    </location>
</feature>
<protein>
    <submittedName>
        <fullName evidence="8">RNA polymerase sigma24 factor</fullName>
    </submittedName>
</protein>
<evidence type="ECO:0000313" key="8">
    <source>
        <dbReference type="EMBL" id="GIG07519.1"/>
    </source>
</evidence>
<dbReference type="InterPro" id="IPR007627">
    <property type="entry name" value="RNA_pol_sigma70_r2"/>
</dbReference>
<evidence type="ECO:0000256" key="2">
    <source>
        <dbReference type="ARBA" id="ARBA00023015"/>
    </source>
</evidence>
<evidence type="ECO:0000256" key="3">
    <source>
        <dbReference type="ARBA" id="ARBA00023082"/>
    </source>
</evidence>
<dbReference type="Pfam" id="PF04542">
    <property type="entry name" value="Sigma70_r2"/>
    <property type="match status" value="1"/>
</dbReference>
<evidence type="ECO:0000256" key="5">
    <source>
        <dbReference type="ARBA" id="ARBA00023163"/>
    </source>
</evidence>
<dbReference type="PANTHER" id="PTHR43133:SF50">
    <property type="entry name" value="ECF RNA POLYMERASE SIGMA FACTOR SIGM"/>
    <property type="match status" value="1"/>
</dbReference>
<organism evidence="8 9">
    <name type="scientific">Catellatospora coxensis</name>
    <dbReference type="NCBI Taxonomy" id="310354"/>
    <lineage>
        <taxon>Bacteria</taxon>
        <taxon>Bacillati</taxon>
        <taxon>Actinomycetota</taxon>
        <taxon>Actinomycetes</taxon>
        <taxon>Micromonosporales</taxon>
        <taxon>Micromonosporaceae</taxon>
        <taxon>Catellatospora</taxon>
    </lineage>
</organism>
<dbReference type="SUPFAM" id="SSF88946">
    <property type="entry name" value="Sigma2 domain of RNA polymerase sigma factors"/>
    <property type="match status" value="1"/>
</dbReference>
<feature type="domain" description="RNA polymerase sigma-70 region 2" evidence="6">
    <location>
        <begin position="23"/>
        <end position="79"/>
    </location>
</feature>
<reference evidence="8 9" key="1">
    <citation type="submission" date="2021-01" db="EMBL/GenBank/DDBJ databases">
        <title>Whole genome shotgun sequence of Catellatospora coxensis NBRC 107359.</title>
        <authorList>
            <person name="Komaki H."/>
            <person name="Tamura T."/>
        </authorList>
    </citation>
    <scope>NUCLEOTIDE SEQUENCE [LARGE SCALE GENOMIC DNA]</scope>
    <source>
        <strain evidence="8 9">NBRC 107359</strain>
    </source>
</reference>
<dbReference type="NCBIfam" id="TIGR02983">
    <property type="entry name" value="SigE-fam_strep"/>
    <property type="match status" value="1"/>
</dbReference>
<keyword evidence="5" id="KW-0804">Transcription</keyword>
<evidence type="ECO:0000313" key="9">
    <source>
        <dbReference type="Proteomes" id="UP000630887"/>
    </source>
</evidence>
<dbReference type="SUPFAM" id="SSF88659">
    <property type="entry name" value="Sigma3 and sigma4 domains of RNA polymerase sigma factors"/>
    <property type="match status" value="1"/>
</dbReference>
<dbReference type="GO" id="GO:0003677">
    <property type="term" value="F:DNA binding"/>
    <property type="evidence" value="ECO:0007669"/>
    <property type="project" value="UniProtKB-KW"/>
</dbReference>
<dbReference type="InterPro" id="IPR014325">
    <property type="entry name" value="RNA_pol_sigma-E_actinobac"/>
</dbReference>
<dbReference type="Pfam" id="PF08281">
    <property type="entry name" value="Sigma70_r4_2"/>
    <property type="match status" value="1"/>
</dbReference>
<dbReference type="Gene3D" id="1.10.1740.10">
    <property type="match status" value="1"/>
</dbReference>
<evidence type="ECO:0000259" key="6">
    <source>
        <dbReference type="Pfam" id="PF04542"/>
    </source>
</evidence>
<dbReference type="GO" id="GO:0006352">
    <property type="term" value="P:DNA-templated transcription initiation"/>
    <property type="evidence" value="ECO:0007669"/>
    <property type="project" value="InterPro"/>
</dbReference>
<evidence type="ECO:0000256" key="4">
    <source>
        <dbReference type="ARBA" id="ARBA00023125"/>
    </source>
</evidence>
<dbReference type="InterPro" id="IPR013324">
    <property type="entry name" value="RNA_pol_sigma_r3/r4-like"/>
</dbReference>
<comment type="similarity">
    <text evidence="1">Belongs to the sigma-70 factor family. ECF subfamily.</text>
</comment>
<dbReference type="Gene3D" id="1.10.10.10">
    <property type="entry name" value="Winged helix-like DNA-binding domain superfamily/Winged helix DNA-binding domain"/>
    <property type="match status" value="1"/>
</dbReference>
<dbReference type="GO" id="GO:0016987">
    <property type="term" value="F:sigma factor activity"/>
    <property type="evidence" value="ECO:0007669"/>
    <property type="project" value="UniProtKB-KW"/>
</dbReference>
<accession>A0A8J3P8I0</accession>
<name>A0A8J3P8I0_9ACTN</name>
<keyword evidence="2" id="KW-0805">Transcription regulation</keyword>
<keyword evidence="4" id="KW-0238">DNA-binding</keyword>
<gene>
    <name evidence="8" type="ORF">Cco03nite_42190</name>
</gene>
<dbReference type="InterPro" id="IPR039425">
    <property type="entry name" value="RNA_pol_sigma-70-like"/>
</dbReference>